<dbReference type="EMBL" id="LR134350">
    <property type="protein sequence ID" value="VEG25728.1"/>
    <property type="molecule type" value="Genomic_DNA"/>
</dbReference>
<evidence type="ECO:0000313" key="4">
    <source>
        <dbReference type="Proteomes" id="UP000266895"/>
    </source>
</evidence>
<feature type="transmembrane region" description="Helical" evidence="2">
    <location>
        <begin position="89"/>
        <end position="111"/>
    </location>
</feature>
<evidence type="ECO:0000256" key="1">
    <source>
        <dbReference type="SAM" id="MobiDB-lite"/>
    </source>
</evidence>
<organism evidence="3 4">
    <name type="scientific">Actinomyces howellii</name>
    <dbReference type="NCBI Taxonomy" id="52771"/>
    <lineage>
        <taxon>Bacteria</taxon>
        <taxon>Bacillati</taxon>
        <taxon>Actinomycetota</taxon>
        <taxon>Actinomycetes</taxon>
        <taxon>Actinomycetales</taxon>
        <taxon>Actinomycetaceae</taxon>
        <taxon>Actinomyces</taxon>
    </lineage>
</organism>
<feature type="transmembrane region" description="Helical" evidence="2">
    <location>
        <begin position="6"/>
        <end position="26"/>
    </location>
</feature>
<dbReference type="AlphaFoldDB" id="A0A3S4SLB0"/>
<proteinExistence type="predicted"/>
<keyword evidence="4" id="KW-1185">Reference proteome</keyword>
<gene>
    <name evidence="3" type="ORF">NCTC11636_00182</name>
</gene>
<dbReference type="RefSeq" id="WP_126381256.1">
    <property type="nucleotide sequence ID" value="NZ_LR134350.1"/>
</dbReference>
<reference evidence="3 4" key="1">
    <citation type="submission" date="2018-12" db="EMBL/GenBank/DDBJ databases">
        <authorList>
            <consortium name="Pathogen Informatics"/>
        </authorList>
    </citation>
    <scope>NUCLEOTIDE SEQUENCE [LARGE SCALE GENOMIC DNA]</scope>
    <source>
        <strain evidence="3 4">NCTC11636</strain>
    </source>
</reference>
<feature type="region of interest" description="Disordered" evidence="1">
    <location>
        <begin position="34"/>
        <end position="54"/>
    </location>
</feature>
<evidence type="ECO:0000256" key="2">
    <source>
        <dbReference type="SAM" id="Phobius"/>
    </source>
</evidence>
<evidence type="ECO:0000313" key="3">
    <source>
        <dbReference type="EMBL" id="VEG25728.1"/>
    </source>
</evidence>
<feature type="transmembrane region" description="Helical" evidence="2">
    <location>
        <begin position="61"/>
        <end position="83"/>
    </location>
</feature>
<sequence>MLPETLTKYVILAVVAAVAAVCTNALRRSRRLEPAAAPHAAGQGPETAGLRGAPRQRPGRALKVIGVIFIVVGVVAIPLGSLIPGPSRMAGWAAVAAFGVFFIGIGCFMILSHERCALVDAPDTVVVTTWRGRTTAVRHDEIVSYDRQPRSQYVTVRDAHGGRHNLHTGWFSMPYLALSVACMEAEGRFLPKAIGNPRKVSNRISQAERAFGTRMPAPLRSVLEQGPGSYPERFQHLPSAPAGRGWVGADYEQWRRAVGATLASLG</sequence>
<accession>A0A3S4SLB0</accession>
<dbReference type="KEGG" id="ahw:NCTC11636_00182"/>
<keyword evidence="2" id="KW-1133">Transmembrane helix</keyword>
<keyword evidence="2" id="KW-0812">Transmembrane</keyword>
<dbReference type="Proteomes" id="UP000266895">
    <property type="component" value="Chromosome"/>
</dbReference>
<name>A0A3S4SLB0_9ACTO</name>
<keyword evidence="2" id="KW-0472">Membrane</keyword>
<dbReference type="OrthoDB" id="3253521at2"/>
<protein>
    <submittedName>
        <fullName evidence="3">Uncharacterized protein</fullName>
    </submittedName>
</protein>